<dbReference type="Proteomes" id="UP001233271">
    <property type="component" value="Chromosome 1"/>
</dbReference>
<organism evidence="1 2">
    <name type="scientific">Cutaneotrichosporon cavernicola</name>
    <dbReference type="NCBI Taxonomy" id="279322"/>
    <lineage>
        <taxon>Eukaryota</taxon>
        <taxon>Fungi</taxon>
        <taxon>Dikarya</taxon>
        <taxon>Basidiomycota</taxon>
        <taxon>Agaricomycotina</taxon>
        <taxon>Tremellomycetes</taxon>
        <taxon>Trichosporonales</taxon>
        <taxon>Trichosporonaceae</taxon>
        <taxon>Cutaneotrichosporon</taxon>
    </lineage>
</organism>
<dbReference type="KEGG" id="ccac:CcaHIS019_0108710"/>
<dbReference type="AlphaFoldDB" id="A0AA48IE24"/>
<dbReference type="GeneID" id="85492024"/>
<dbReference type="EMBL" id="AP028212">
    <property type="protein sequence ID" value="BEI88153.1"/>
    <property type="molecule type" value="Genomic_DNA"/>
</dbReference>
<name>A0AA48IE24_9TREE</name>
<protein>
    <submittedName>
        <fullName evidence="1">Uncharacterized protein</fullName>
    </submittedName>
</protein>
<evidence type="ECO:0000313" key="1">
    <source>
        <dbReference type="EMBL" id="BEI88153.1"/>
    </source>
</evidence>
<sequence length="184" mass="20176">MVSIEFGLYPHIWDAILSYTQPGGAAQVASGLTCGAYLSAHHQAHFLGPAAASPNHRLHRGFLHELVLVLPAYTHGKFHGRMPGIFMDHIVGMDTTELFMAYYDKACTFTIVGADEVLPGYSLCGAMADPLRRTMFEGFKPRDNGPGKAAKIKKMLGLIQFISRGEYIARVGKRIAELATVERL</sequence>
<proteinExistence type="predicted"/>
<accession>A0AA48IE24</accession>
<gene>
    <name evidence="1" type="ORF">CcaverHIS019_0108710</name>
</gene>
<reference evidence="1" key="1">
    <citation type="journal article" date="2023" name="BMC Genomics">
        <title>Chromosome-level genome assemblies of Cutaneotrichosporon spp. (Trichosporonales, Basidiomycota) reveal imbalanced evolution between nucleotide sequences and chromosome synteny.</title>
        <authorList>
            <person name="Kobayashi Y."/>
            <person name="Kayamori A."/>
            <person name="Aoki K."/>
            <person name="Shiwa Y."/>
            <person name="Matsutani M."/>
            <person name="Fujita N."/>
            <person name="Sugita T."/>
            <person name="Iwasaki W."/>
            <person name="Tanaka N."/>
            <person name="Takashima M."/>
        </authorList>
    </citation>
    <scope>NUCLEOTIDE SEQUENCE</scope>
    <source>
        <strain evidence="1">HIS019</strain>
    </source>
</reference>
<evidence type="ECO:0000313" key="2">
    <source>
        <dbReference type="Proteomes" id="UP001233271"/>
    </source>
</evidence>
<keyword evidence="2" id="KW-1185">Reference proteome</keyword>
<dbReference type="RefSeq" id="XP_060453419.1">
    <property type="nucleotide sequence ID" value="XM_060604177.1"/>
</dbReference>